<dbReference type="Gene3D" id="3.40.50.10860">
    <property type="entry name" value="Leucine Dehydrogenase, chain A, domain 1"/>
    <property type="match status" value="1"/>
</dbReference>
<dbReference type="GO" id="GO:0019632">
    <property type="term" value="P:shikimate metabolic process"/>
    <property type="evidence" value="ECO:0007669"/>
    <property type="project" value="TreeGrafter"/>
</dbReference>
<dbReference type="PANTHER" id="PTHR21089">
    <property type="entry name" value="SHIKIMATE DEHYDROGENASE"/>
    <property type="match status" value="1"/>
</dbReference>
<name>A0A6J6N889_9ZZZZ</name>
<gene>
    <name evidence="3" type="ORF">UFOPK2370_00428</name>
</gene>
<dbReference type="GO" id="GO:0009423">
    <property type="term" value="P:chorismate biosynthetic process"/>
    <property type="evidence" value="ECO:0007669"/>
    <property type="project" value="UniProtKB-UniPathway"/>
</dbReference>
<dbReference type="GO" id="GO:0004764">
    <property type="term" value="F:shikimate 3-dehydrogenase (NADP+) activity"/>
    <property type="evidence" value="ECO:0007669"/>
    <property type="project" value="InterPro"/>
</dbReference>
<accession>A0A6J6N889</accession>
<organism evidence="3">
    <name type="scientific">freshwater metagenome</name>
    <dbReference type="NCBI Taxonomy" id="449393"/>
    <lineage>
        <taxon>unclassified sequences</taxon>
        <taxon>metagenomes</taxon>
        <taxon>ecological metagenomes</taxon>
    </lineage>
</organism>
<dbReference type="InterPro" id="IPR006151">
    <property type="entry name" value="Shikm_DH/Glu-tRNA_Rdtase"/>
</dbReference>
<dbReference type="GO" id="GO:0050661">
    <property type="term" value="F:NADP binding"/>
    <property type="evidence" value="ECO:0007669"/>
    <property type="project" value="TreeGrafter"/>
</dbReference>
<dbReference type="InterPro" id="IPR036291">
    <property type="entry name" value="NAD(P)-bd_dom_sf"/>
</dbReference>
<dbReference type="Gene3D" id="3.40.50.720">
    <property type="entry name" value="NAD(P)-binding Rossmann-like Domain"/>
    <property type="match status" value="1"/>
</dbReference>
<evidence type="ECO:0000313" key="3">
    <source>
        <dbReference type="EMBL" id="CAB4682831.1"/>
    </source>
</evidence>
<feature type="domain" description="Quinate/shikimate 5-dehydrogenase/glutamyl-tRNA reductase" evidence="1">
    <location>
        <begin position="118"/>
        <end position="192"/>
    </location>
</feature>
<protein>
    <submittedName>
        <fullName evidence="3">Unannotated protein</fullName>
    </submittedName>
</protein>
<sequence>MTKQYAVVGSPISHSKSPIIHRAAHRVLSLDWNYSAVEISEGRLLQFLETLDDSWHGLSVTMPLKLEATRLASELDPVAQVTRVTNTLCRTQQGWKGFNTDVFGIQSALKDSISSGAPRVMILGSGATATSAVFAVLLSNPASKVTVVARDAMKAKQTRSLALDAGFSIDIRSFKALYRSLAAADIVISTLPAGALDSYATKLGRNWFFKPRGLFFDIAYSSWPSAFASAWVARSLPAVSGIEMLIFQAIAQLRVFTSGDVDAALPNERAVELAMRDSLGLI</sequence>
<dbReference type="EMBL" id="CAEZXK010000007">
    <property type="protein sequence ID" value="CAB4682831.1"/>
    <property type="molecule type" value="Genomic_DNA"/>
</dbReference>
<dbReference type="GO" id="GO:0005829">
    <property type="term" value="C:cytosol"/>
    <property type="evidence" value="ECO:0007669"/>
    <property type="project" value="TreeGrafter"/>
</dbReference>
<evidence type="ECO:0000259" key="1">
    <source>
        <dbReference type="Pfam" id="PF01488"/>
    </source>
</evidence>
<evidence type="ECO:0000259" key="2">
    <source>
        <dbReference type="Pfam" id="PF08501"/>
    </source>
</evidence>
<dbReference type="Pfam" id="PF08501">
    <property type="entry name" value="Shikimate_dh_N"/>
    <property type="match status" value="1"/>
</dbReference>
<dbReference type="UniPathway" id="UPA00053">
    <property type="reaction ID" value="UER00087"/>
</dbReference>
<dbReference type="InterPro" id="IPR022893">
    <property type="entry name" value="Shikimate_DH_fam"/>
</dbReference>
<dbReference type="CDD" id="cd01065">
    <property type="entry name" value="NAD_bind_Shikimate_DH"/>
    <property type="match status" value="1"/>
</dbReference>
<dbReference type="SUPFAM" id="SSF53223">
    <property type="entry name" value="Aminoacid dehydrogenase-like, N-terminal domain"/>
    <property type="match status" value="1"/>
</dbReference>
<dbReference type="InterPro" id="IPR046346">
    <property type="entry name" value="Aminoacid_DH-like_N_sf"/>
</dbReference>
<reference evidence="3" key="1">
    <citation type="submission" date="2020-05" db="EMBL/GenBank/DDBJ databases">
        <authorList>
            <person name="Chiriac C."/>
            <person name="Salcher M."/>
            <person name="Ghai R."/>
            <person name="Kavagutti S V."/>
        </authorList>
    </citation>
    <scope>NUCLEOTIDE SEQUENCE</scope>
</reference>
<dbReference type="Pfam" id="PF01488">
    <property type="entry name" value="Shikimate_DH"/>
    <property type="match status" value="1"/>
</dbReference>
<dbReference type="SUPFAM" id="SSF51735">
    <property type="entry name" value="NAD(P)-binding Rossmann-fold domains"/>
    <property type="match status" value="1"/>
</dbReference>
<dbReference type="InterPro" id="IPR013708">
    <property type="entry name" value="Shikimate_DH-bd_N"/>
</dbReference>
<dbReference type="AlphaFoldDB" id="A0A6J6N889"/>
<proteinExistence type="predicted"/>
<feature type="domain" description="Shikimate dehydrogenase substrate binding N-terminal" evidence="2">
    <location>
        <begin position="7"/>
        <end position="88"/>
    </location>
</feature>
<dbReference type="PANTHER" id="PTHR21089:SF1">
    <property type="entry name" value="BIFUNCTIONAL 3-DEHYDROQUINATE DEHYDRATASE_SHIKIMATE DEHYDROGENASE, CHLOROPLASTIC"/>
    <property type="match status" value="1"/>
</dbReference>